<dbReference type="InterPro" id="IPR053711">
    <property type="entry name" value="Lentiviral_Vpx_assoc_factor"/>
</dbReference>
<dbReference type="InterPro" id="IPR000012">
    <property type="entry name" value="RetroV_VpR/X"/>
</dbReference>
<feature type="region of interest" description="Disordered" evidence="6">
    <location>
        <begin position="89"/>
        <end position="114"/>
    </location>
</feature>
<dbReference type="Gene3D" id="1.20.5.4730">
    <property type="match status" value="1"/>
</dbReference>
<comment type="subcellular location">
    <subcellularLocation>
        <location evidence="1">Host nucleus</location>
    </subcellularLocation>
    <subcellularLocation>
        <location evidence="2">Virion</location>
    </subcellularLocation>
</comment>
<feature type="region of interest" description="Disordered" evidence="6">
    <location>
        <begin position="1"/>
        <end position="25"/>
    </location>
</feature>
<dbReference type="Proteomes" id="UP000259987">
    <property type="component" value="Genome"/>
</dbReference>
<organismHost>
    <name type="scientific">Cercopithecidae</name>
    <name type="common">Old World monkeys</name>
    <dbReference type="NCBI Taxonomy" id="9527"/>
</organismHost>
<evidence type="ECO:0000256" key="5">
    <source>
        <dbReference type="ARBA" id="ARBA00022844"/>
    </source>
</evidence>
<feature type="compositionally biased region" description="Basic and acidic residues" evidence="6">
    <location>
        <begin position="105"/>
        <end position="114"/>
    </location>
</feature>
<accession>O90275</accession>
<organism evidence="7 8">
    <name type="scientific">Simian immunodeficiency virus</name>
    <name type="common">SIV</name>
    <dbReference type="NCBI Taxonomy" id="11723"/>
    <lineage>
        <taxon>Viruses</taxon>
        <taxon>Riboviria</taxon>
        <taxon>Pararnavirae</taxon>
        <taxon>Artverviricota</taxon>
        <taxon>Revtraviricetes</taxon>
        <taxon>Ortervirales</taxon>
        <taxon>Retroviridae</taxon>
        <taxon>Orthoretrovirinae</taxon>
        <taxon>Lentivirus</taxon>
        <taxon>Lentivirus simimdef</taxon>
    </lineage>
</organism>
<gene>
    <name evidence="7" type="primary">vpr</name>
</gene>
<keyword evidence="5" id="KW-0946">Virion</keyword>
<organismHost>
    <name type="scientific">Pan troglodytes</name>
    <name type="common">Chimpanzee</name>
    <dbReference type="NCBI Taxonomy" id="9598"/>
</organismHost>
<dbReference type="GO" id="GO:0042025">
    <property type="term" value="C:host cell nucleus"/>
    <property type="evidence" value="ECO:0007669"/>
    <property type="project" value="UniProtKB-SubCell"/>
</dbReference>
<name>O90275_SIV</name>
<proteinExistence type="predicted"/>
<reference evidence="7 8" key="1">
    <citation type="journal article" date="1999" name="J. Virol.">
        <title>Characterization of a novel simian immunodeficiency virus (SIV) from L'Hoest monkeys (Cercopithecus l'hoesti): implications for the origins of SIVmnd and other primate lentiviruses.</title>
        <authorList>
            <person name="Hirsch V.M."/>
            <person name="Campbell B.J."/>
            <person name="Bailes E."/>
            <person name="Goeken R."/>
            <person name="Brown C."/>
            <person name="Elkins W.R."/>
            <person name="Axthelm M."/>
            <person name="Murphey-Corb M."/>
            <person name="Sharp P.M."/>
        </authorList>
    </citation>
    <scope>NUCLEOTIDE SEQUENCE [LARGE SCALE GENOMIC DNA]</scope>
    <source>
        <strain evidence="7 8">SIVlhoest</strain>
    </source>
</reference>
<sequence>MSRQRQQRSPERPPEDFGPPREPWGQWLADTMEEIKEEARRHFPEVMLAQVSQYCVDSTGSEEEACMKFITLVNRALFLHLPTCPSYAAARAGTAHPTEAAPRPNEGDIQRGSD</sequence>
<evidence type="ECO:0000256" key="4">
    <source>
        <dbReference type="ARBA" id="ARBA00022581"/>
    </source>
</evidence>
<evidence type="ECO:0000256" key="6">
    <source>
        <dbReference type="SAM" id="MobiDB-lite"/>
    </source>
</evidence>
<dbReference type="EMBL" id="AF075269">
    <property type="protein sequence ID" value="AAD12153.1"/>
    <property type="molecule type" value="Genomic_DNA"/>
</dbReference>
<protein>
    <submittedName>
        <fullName evidence="7">Viral protein r</fullName>
    </submittedName>
</protein>
<evidence type="ECO:0000313" key="7">
    <source>
        <dbReference type="EMBL" id="AAD12153.1"/>
    </source>
</evidence>
<evidence type="ECO:0000313" key="8">
    <source>
        <dbReference type="Proteomes" id="UP000259987"/>
    </source>
</evidence>
<evidence type="ECO:0000256" key="1">
    <source>
        <dbReference type="ARBA" id="ARBA00004147"/>
    </source>
</evidence>
<dbReference type="Pfam" id="PF00522">
    <property type="entry name" value="VPR"/>
    <property type="match status" value="1"/>
</dbReference>
<evidence type="ECO:0000256" key="2">
    <source>
        <dbReference type="ARBA" id="ARBA00004328"/>
    </source>
</evidence>
<keyword evidence="3" id="KW-1048">Host nucleus</keyword>
<keyword evidence="4" id="KW-0945">Host-virus interaction</keyword>
<feature type="compositionally biased region" description="Basic and acidic residues" evidence="6">
    <location>
        <begin position="8"/>
        <end position="19"/>
    </location>
</feature>
<dbReference type="GO" id="GO:0019058">
    <property type="term" value="P:viral life cycle"/>
    <property type="evidence" value="ECO:0007669"/>
    <property type="project" value="InterPro"/>
</dbReference>
<evidence type="ECO:0000256" key="3">
    <source>
        <dbReference type="ARBA" id="ARBA00022562"/>
    </source>
</evidence>
<dbReference type="GO" id="GO:0044423">
    <property type="term" value="C:virion component"/>
    <property type="evidence" value="ECO:0007669"/>
    <property type="project" value="UniProtKB-KW"/>
</dbReference>